<feature type="transmembrane region" description="Helical" evidence="6">
    <location>
        <begin position="433"/>
        <end position="456"/>
    </location>
</feature>
<dbReference type="AlphaFoldDB" id="A0A1G8HMJ1"/>
<keyword evidence="3 6" id="KW-0812">Transmembrane</keyword>
<keyword evidence="8" id="KW-1185">Reference proteome</keyword>
<evidence type="ECO:0000256" key="1">
    <source>
        <dbReference type="ARBA" id="ARBA00004141"/>
    </source>
</evidence>
<feature type="transmembrane region" description="Helical" evidence="6">
    <location>
        <begin position="394"/>
        <end position="412"/>
    </location>
</feature>
<dbReference type="RefSeq" id="WP_090026256.1">
    <property type="nucleotide sequence ID" value="NZ_FNEB01000001.1"/>
</dbReference>
<dbReference type="Proteomes" id="UP000199340">
    <property type="component" value="Unassembled WGS sequence"/>
</dbReference>
<organism evidence="7 8">
    <name type="scientific">Lutimaribacter saemankumensis</name>
    <dbReference type="NCBI Taxonomy" id="490829"/>
    <lineage>
        <taxon>Bacteria</taxon>
        <taxon>Pseudomonadati</taxon>
        <taxon>Pseudomonadota</taxon>
        <taxon>Alphaproteobacteria</taxon>
        <taxon>Rhodobacterales</taxon>
        <taxon>Roseobacteraceae</taxon>
        <taxon>Lutimaribacter</taxon>
    </lineage>
</organism>
<feature type="transmembrane region" description="Helical" evidence="6">
    <location>
        <begin position="158"/>
        <end position="180"/>
    </location>
</feature>
<reference evidence="7 8" key="1">
    <citation type="submission" date="2016-10" db="EMBL/GenBank/DDBJ databases">
        <authorList>
            <person name="de Groot N.N."/>
        </authorList>
    </citation>
    <scope>NUCLEOTIDE SEQUENCE [LARGE SCALE GENOMIC DNA]</scope>
    <source>
        <strain evidence="7 8">DSM 28010</strain>
    </source>
</reference>
<sequence>MKPVHFIGLALLLGPLFLPVPEGMGPAAWRVTGLAALMALWWLTEAVPLAVTALLPLALAPLLGTGAVADVAGPYANPLIFLFLGGFLLALAIEKWGLHHRVAQALLQRAGTDPARVLAALMGATAFLSLWISNTASAMVMAPIAAGLAAQAREPRTGIALMLGVAFGATIGGMGSLIGTPPNALFAAHMAAVHGVEIGFAEWAIVGLPVSLSLLVLAWLLLCQLSPGVGRTPLALELPGTAVRLDAGARRVAVIAVVTASAWILRPVLAGVPGLAALSDAGIAMLAGIVLFLVPSGQGGALMAWRDVRDLRWDVLILFGGGLALAQLMQDSGLSDWIGAQSAVLAGWPLPMVVAGFAAIIVYLGELASNTAMAALFLPVAGAAAASMGVDPVVVLLPVALAASVGFMLPVATPPNAIVFGQAGVTRMAMLRAGAVLDVLGLIVAVGFGLVLGGLIG</sequence>
<feature type="transmembrane region" description="Helical" evidence="6">
    <location>
        <begin position="40"/>
        <end position="63"/>
    </location>
</feature>
<dbReference type="PROSITE" id="PS01271">
    <property type="entry name" value="NA_SULFATE"/>
    <property type="match status" value="1"/>
</dbReference>
<evidence type="ECO:0000256" key="3">
    <source>
        <dbReference type="ARBA" id="ARBA00022692"/>
    </source>
</evidence>
<dbReference type="GO" id="GO:0015141">
    <property type="term" value="F:succinate transmembrane transporter activity"/>
    <property type="evidence" value="ECO:0007669"/>
    <property type="project" value="UniProtKB-ARBA"/>
</dbReference>
<dbReference type="OrthoDB" id="9766267at2"/>
<evidence type="ECO:0000256" key="4">
    <source>
        <dbReference type="ARBA" id="ARBA00022989"/>
    </source>
</evidence>
<dbReference type="GO" id="GO:0005886">
    <property type="term" value="C:plasma membrane"/>
    <property type="evidence" value="ECO:0007669"/>
    <property type="project" value="TreeGrafter"/>
</dbReference>
<dbReference type="Pfam" id="PF00939">
    <property type="entry name" value="Na_sulph_symp"/>
    <property type="match status" value="1"/>
</dbReference>
<evidence type="ECO:0000256" key="6">
    <source>
        <dbReference type="SAM" id="Phobius"/>
    </source>
</evidence>
<protein>
    <submittedName>
        <fullName evidence="7">Solute carrier family 13 (Sodium-dependent dicarboxylate transporter), member 2/3/5</fullName>
    </submittedName>
</protein>
<feature type="transmembrane region" description="Helical" evidence="6">
    <location>
        <begin position="281"/>
        <end position="304"/>
    </location>
</feature>
<evidence type="ECO:0000313" key="7">
    <source>
        <dbReference type="EMBL" id="SDI07834.1"/>
    </source>
</evidence>
<feature type="transmembrane region" description="Helical" evidence="6">
    <location>
        <begin position="200"/>
        <end position="222"/>
    </location>
</feature>
<dbReference type="InterPro" id="IPR031312">
    <property type="entry name" value="Na/sul_symport_CS"/>
</dbReference>
<accession>A0A1G8HMJ1</accession>
<feature type="transmembrane region" description="Helical" evidence="6">
    <location>
        <begin position="252"/>
        <end position="269"/>
    </location>
</feature>
<evidence type="ECO:0000256" key="5">
    <source>
        <dbReference type="ARBA" id="ARBA00023136"/>
    </source>
</evidence>
<feature type="transmembrane region" description="Helical" evidence="6">
    <location>
        <begin position="118"/>
        <end position="146"/>
    </location>
</feature>
<proteinExistence type="predicted"/>
<feature type="transmembrane region" description="Helical" evidence="6">
    <location>
        <begin position="75"/>
        <end position="98"/>
    </location>
</feature>
<feature type="transmembrane region" description="Helical" evidence="6">
    <location>
        <begin position="311"/>
        <end position="330"/>
    </location>
</feature>
<name>A0A1G8HMJ1_9RHOB</name>
<gene>
    <name evidence="7" type="ORF">SAMN05421850_101573</name>
</gene>
<keyword evidence="4 6" id="KW-1133">Transmembrane helix</keyword>
<dbReference type="PANTHER" id="PTHR10283:SF82">
    <property type="entry name" value="SOLUTE CARRIER FAMILY 13 MEMBER 2"/>
    <property type="match status" value="1"/>
</dbReference>
<keyword evidence="2" id="KW-0813">Transport</keyword>
<dbReference type="PANTHER" id="PTHR10283">
    <property type="entry name" value="SOLUTE CARRIER FAMILY 13 MEMBER"/>
    <property type="match status" value="1"/>
</dbReference>
<keyword evidence="5 6" id="KW-0472">Membrane</keyword>
<dbReference type="NCBIfam" id="TIGR00785">
    <property type="entry name" value="dass"/>
    <property type="match status" value="1"/>
</dbReference>
<dbReference type="EMBL" id="FNEB01000001">
    <property type="protein sequence ID" value="SDI07834.1"/>
    <property type="molecule type" value="Genomic_DNA"/>
</dbReference>
<feature type="transmembrane region" description="Helical" evidence="6">
    <location>
        <begin position="342"/>
        <end position="364"/>
    </location>
</feature>
<comment type="subcellular location">
    <subcellularLocation>
        <location evidence="1">Membrane</location>
        <topology evidence="1">Multi-pass membrane protein</topology>
    </subcellularLocation>
</comment>
<dbReference type="STRING" id="490829.SAMN05421850_101573"/>
<evidence type="ECO:0000313" key="8">
    <source>
        <dbReference type="Proteomes" id="UP000199340"/>
    </source>
</evidence>
<dbReference type="InterPro" id="IPR001898">
    <property type="entry name" value="SLC13A/DASS"/>
</dbReference>
<evidence type="ECO:0000256" key="2">
    <source>
        <dbReference type="ARBA" id="ARBA00022448"/>
    </source>
</evidence>
<feature type="transmembrane region" description="Helical" evidence="6">
    <location>
        <begin position="371"/>
        <end position="388"/>
    </location>
</feature>